<dbReference type="EMBL" id="QNRK01000009">
    <property type="protein sequence ID" value="RBP14364.1"/>
    <property type="molecule type" value="Genomic_DNA"/>
</dbReference>
<proteinExistence type="predicted"/>
<feature type="compositionally biased region" description="Low complexity" evidence="1">
    <location>
        <begin position="181"/>
        <end position="194"/>
    </location>
</feature>
<feature type="compositionally biased region" description="Polar residues" evidence="1">
    <location>
        <begin position="35"/>
        <end position="45"/>
    </location>
</feature>
<evidence type="ECO:0000313" key="2">
    <source>
        <dbReference type="EMBL" id="RBP14364.1"/>
    </source>
</evidence>
<gene>
    <name evidence="2" type="ORF">DFR50_109117</name>
</gene>
<feature type="region of interest" description="Disordered" evidence="1">
    <location>
        <begin position="1"/>
        <end position="73"/>
    </location>
</feature>
<feature type="region of interest" description="Disordered" evidence="1">
    <location>
        <begin position="169"/>
        <end position="262"/>
    </location>
</feature>
<accession>A0A366FI72</accession>
<keyword evidence="3" id="KW-1185">Reference proteome</keyword>
<evidence type="ECO:0000256" key="1">
    <source>
        <dbReference type="SAM" id="MobiDB-lite"/>
    </source>
</evidence>
<dbReference type="AlphaFoldDB" id="A0A366FI72"/>
<dbReference type="Proteomes" id="UP000253529">
    <property type="component" value="Unassembled WGS sequence"/>
</dbReference>
<evidence type="ECO:0000313" key="3">
    <source>
        <dbReference type="Proteomes" id="UP000253529"/>
    </source>
</evidence>
<feature type="compositionally biased region" description="Basic and acidic residues" evidence="1">
    <location>
        <begin position="209"/>
        <end position="240"/>
    </location>
</feature>
<name>A0A366FI72_9HYPH</name>
<reference evidence="2 3" key="1">
    <citation type="submission" date="2018-06" db="EMBL/GenBank/DDBJ databases">
        <title>Genomic Encyclopedia of Type Strains, Phase IV (KMG-IV): sequencing the most valuable type-strain genomes for metagenomic binning, comparative biology and taxonomic classification.</title>
        <authorList>
            <person name="Goeker M."/>
        </authorList>
    </citation>
    <scope>NUCLEOTIDE SEQUENCE [LARGE SCALE GENOMIC DNA]</scope>
    <source>
        <strain evidence="2 3">DSM 24875</strain>
    </source>
</reference>
<protein>
    <submittedName>
        <fullName evidence="2">Uncharacterized protein</fullName>
    </submittedName>
</protein>
<comment type="caution">
    <text evidence="2">The sequence shown here is derived from an EMBL/GenBank/DDBJ whole genome shotgun (WGS) entry which is preliminary data.</text>
</comment>
<organism evidence="2 3">
    <name type="scientific">Roseiarcus fermentans</name>
    <dbReference type="NCBI Taxonomy" id="1473586"/>
    <lineage>
        <taxon>Bacteria</taxon>
        <taxon>Pseudomonadati</taxon>
        <taxon>Pseudomonadota</taxon>
        <taxon>Alphaproteobacteria</taxon>
        <taxon>Hyphomicrobiales</taxon>
        <taxon>Roseiarcaceae</taxon>
        <taxon>Roseiarcus</taxon>
    </lineage>
</organism>
<sequence length="439" mass="45847">MSSEGPPSEDAMTASHARAPQVAATDRSGPERPSSGVTVARNSQGGCPRGAGRGARWEGARLAHPGGETPPLPLSAVTAARTPGLGDTIARNSQPRHCEEQSDEATHAAACLLRKKSLRLLLATKGGGTTRGRDSGPAALDRFASLAMTALLATGLGVTIARKTPRNLLKTLKTGPRRTRTAPSSRAATWSRSPGGRDPEAARLPSCAPDRRVDLRAHDRARAARSTEGRASRAPGRRDAAPLGARCPAPRGTPASGVTVARKTSRKPLKILKTGATSRGGAKVALPRRDCRRGLVNRVPRKPHTKPQSPVTATGGSLHFVIARSPKGDAAIQEPSALPAAEALDPTGGRCRRPGLLDRHVASLLAMTALKRAPPSEIQWPVTPKVAANSAVIASEAKRSRAAGPLSRPLVVPPPFLASNFFRRKQAAAWIASSLCSSQ</sequence>